<dbReference type="InterPro" id="IPR010625">
    <property type="entry name" value="CHCH"/>
</dbReference>
<accession>A0A8H3FZK2</accession>
<dbReference type="PANTHER" id="PTHR13523">
    <property type="entry name" value="COILED-COIL-HELIX-COILED-COIL-HELIX DOMAIN CONTAINING 2/NUR77"/>
    <property type="match status" value="1"/>
</dbReference>
<dbReference type="PANTHER" id="PTHR13523:SF2">
    <property type="entry name" value="COILED-COIL-HELIX-COILED-COIL-HELIX DOMAIN CONTAINING 2, ISOFORM A-RELATED"/>
    <property type="match status" value="1"/>
</dbReference>
<dbReference type="OrthoDB" id="1106148at2759"/>
<evidence type="ECO:0000313" key="4">
    <source>
        <dbReference type="EMBL" id="CAF9931877.1"/>
    </source>
</evidence>
<dbReference type="InterPro" id="IPR055304">
    <property type="entry name" value="CHCHD2/10-like"/>
</dbReference>
<name>A0A8H3FZK2_9LECA</name>
<dbReference type="GO" id="GO:0007005">
    <property type="term" value="P:mitochondrion organization"/>
    <property type="evidence" value="ECO:0007669"/>
    <property type="project" value="InterPro"/>
</dbReference>
<protein>
    <recommendedName>
        <fullName evidence="3">CHCH domain-containing protein</fullName>
    </recommendedName>
</protein>
<dbReference type="AlphaFoldDB" id="A0A8H3FZK2"/>
<dbReference type="InterPro" id="IPR018648">
    <property type="entry name" value="DUF2076"/>
</dbReference>
<dbReference type="EMBL" id="CAJPDQ010000041">
    <property type="protein sequence ID" value="CAF9931877.1"/>
    <property type="molecule type" value="Genomic_DNA"/>
</dbReference>
<keyword evidence="1" id="KW-1015">Disulfide bond</keyword>
<dbReference type="GO" id="GO:0005739">
    <property type="term" value="C:mitochondrion"/>
    <property type="evidence" value="ECO:0007669"/>
    <property type="project" value="TreeGrafter"/>
</dbReference>
<feature type="compositionally biased region" description="Polar residues" evidence="2">
    <location>
        <begin position="31"/>
        <end position="41"/>
    </location>
</feature>
<evidence type="ECO:0000256" key="2">
    <source>
        <dbReference type="SAM" id="MobiDB-lite"/>
    </source>
</evidence>
<keyword evidence="5" id="KW-1185">Reference proteome</keyword>
<dbReference type="Pfam" id="PF09849">
    <property type="entry name" value="DUF2076"/>
    <property type="match status" value="1"/>
</dbReference>
<dbReference type="Pfam" id="PF06747">
    <property type="entry name" value="CHCH"/>
    <property type="match status" value="1"/>
</dbReference>
<comment type="caution">
    <text evidence="4">The sequence shown here is derived from an EMBL/GenBank/DDBJ whole genome shotgun (WGS) entry which is preliminary data.</text>
</comment>
<proteinExistence type="predicted"/>
<feature type="region of interest" description="Disordered" evidence="2">
    <location>
        <begin position="1"/>
        <end position="61"/>
    </location>
</feature>
<dbReference type="Proteomes" id="UP000664169">
    <property type="component" value="Unassembled WGS sequence"/>
</dbReference>
<dbReference type="GO" id="GO:0005634">
    <property type="term" value="C:nucleus"/>
    <property type="evidence" value="ECO:0007669"/>
    <property type="project" value="TreeGrafter"/>
</dbReference>
<evidence type="ECO:0000313" key="5">
    <source>
        <dbReference type="Proteomes" id="UP000664169"/>
    </source>
</evidence>
<evidence type="ECO:0000256" key="1">
    <source>
        <dbReference type="ARBA" id="ARBA00023157"/>
    </source>
</evidence>
<evidence type="ECO:0000259" key="3">
    <source>
        <dbReference type="Pfam" id="PF06747"/>
    </source>
</evidence>
<sequence>MPRQRRSAPAPARSAPSRPTIAPARPAGTVPPQQRSASTATHPGGQTRAPPQQAAGGGGMLSNIASTAAGVAIGSSIGHGISSLFGGGSSAPVDQIDPVLQAQAQEPVYGRACEGDAKAFTKCLDENKGEYAMSICGWYFDQLKACQQAAKPY</sequence>
<feature type="compositionally biased region" description="Low complexity" evidence="2">
    <location>
        <begin position="43"/>
        <end position="54"/>
    </location>
</feature>
<gene>
    <name evidence="4" type="ORF">GOMPHAMPRED_006437</name>
</gene>
<reference evidence="4" key="1">
    <citation type="submission" date="2021-03" db="EMBL/GenBank/DDBJ databases">
        <authorList>
            <person name="Tagirdzhanova G."/>
        </authorList>
    </citation>
    <scope>NUCLEOTIDE SEQUENCE</scope>
</reference>
<organism evidence="4 5">
    <name type="scientific">Gomphillus americanus</name>
    <dbReference type="NCBI Taxonomy" id="1940652"/>
    <lineage>
        <taxon>Eukaryota</taxon>
        <taxon>Fungi</taxon>
        <taxon>Dikarya</taxon>
        <taxon>Ascomycota</taxon>
        <taxon>Pezizomycotina</taxon>
        <taxon>Lecanoromycetes</taxon>
        <taxon>OSLEUM clade</taxon>
        <taxon>Ostropomycetidae</taxon>
        <taxon>Ostropales</taxon>
        <taxon>Graphidaceae</taxon>
        <taxon>Gomphilloideae</taxon>
        <taxon>Gomphillus</taxon>
    </lineage>
</organism>
<feature type="compositionally biased region" description="Low complexity" evidence="2">
    <location>
        <begin position="7"/>
        <end position="27"/>
    </location>
</feature>
<feature type="domain" description="CHCH" evidence="3">
    <location>
        <begin position="113"/>
        <end position="148"/>
    </location>
</feature>